<organism evidence="2 3">
    <name type="scientific">Citrus x changshan-huyou</name>
    <dbReference type="NCBI Taxonomy" id="2935761"/>
    <lineage>
        <taxon>Eukaryota</taxon>
        <taxon>Viridiplantae</taxon>
        <taxon>Streptophyta</taxon>
        <taxon>Embryophyta</taxon>
        <taxon>Tracheophyta</taxon>
        <taxon>Spermatophyta</taxon>
        <taxon>Magnoliopsida</taxon>
        <taxon>eudicotyledons</taxon>
        <taxon>Gunneridae</taxon>
        <taxon>Pentapetalae</taxon>
        <taxon>rosids</taxon>
        <taxon>malvids</taxon>
        <taxon>Sapindales</taxon>
        <taxon>Rutaceae</taxon>
        <taxon>Aurantioideae</taxon>
        <taxon>Citrus</taxon>
    </lineage>
</organism>
<dbReference type="Proteomes" id="UP001428341">
    <property type="component" value="Unassembled WGS sequence"/>
</dbReference>
<proteinExistence type="predicted"/>
<keyword evidence="3" id="KW-1185">Reference proteome</keyword>
<feature type="compositionally biased region" description="Basic and acidic residues" evidence="1">
    <location>
        <begin position="13"/>
        <end position="26"/>
    </location>
</feature>
<sequence length="76" mass="8814">MFGNEVEQASDTGQEKEIRRREEELNTRSSKKANEQSKLAVLNRARMQDKMAHSPVDNEEELQLLCQEVLLISNRI</sequence>
<protein>
    <submittedName>
        <fullName evidence="2">Uncharacterized protein</fullName>
    </submittedName>
</protein>
<feature type="region of interest" description="Disordered" evidence="1">
    <location>
        <begin position="1"/>
        <end position="38"/>
    </location>
</feature>
<name>A0AAP0QMM2_9ROSI</name>
<reference evidence="2 3" key="1">
    <citation type="submission" date="2024-05" db="EMBL/GenBank/DDBJ databases">
        <title>Haplotype-resolved chromosome-level genome assembly of Huyou (Citrus changshanensis).</title>
        <authorList>
            <person name="Miao C."/>
            <person name="Chen W."/>
            <person name="Wu Y."/>
            <person name="Wang L."/>
            <person name="Zhao S."/>
            <person name="Grierson D."/>
            <person name="Xu C."/>
            <person name="Chen K."/>
        </authorList>
    </citation>
    <scope>NUCLEOTIDE SEQUENCE [LARGE SCALE GENOMIC DNA]</scope>
    <source>
        <strain evidence="2">01-14</strain>
        <tissue evidence="2">Leaf</tissue>
    </source>
</reference>
<dbReference type="EMBL" id="JBCGBO010000005">
    <property type="protein sequence ID" value="KAK9200180.1"/>
    <property type="molecule type" value="Genomic_DNA"/>
</dbReference>
<accession>A0AAP0QMM2</accession>
<gene>
    <name evidence="2" type="ORF">WN944_015376</name>
</gene>
<evidence type="ECO:0000313" key="3">
    <source>
        <dbReference type="Proteomes" id="UP001428341"/>
    </source>
</evidence>
<evidence type="ECO:0000313" key="2">
    <source>
        <dbReference type="EMBL" id="KAK9200180.1"/>
    </source>
</evidence>
<dbReference type="AlphaFoldDB" id="A0AAP0QMM2"/>
<comment type="caution">
    <text evidence="2">The sequence shown here is derived from an EMBL/GenBank/DDBJ whole genome shotgun (WGS) entry which is preliminary data.</text>
</comment>
<evidence type="ECO:0000256" key="1">
    <source>
        <dbReference type="SAM" id="MobiDB-lite"/>
    </source>
</evidence>